<organism evidence="3 4">
    <name type="scientific">Streptosporangium subroseum</name>
    <dbReference type="NCBI Taxonomy" id="106412"/>
    <lineage>
        <taxon>Bacteria</taxon>
        <taxon>Bacillati</taxon>
        <taxon>Actinomycetota</taxon>
        <taxon>Actinomycetes</taxon>
        <taxon>Streptosporangiales</taxon>
        <taxon>Streptosporangiaceae</taxon>
        <taxon>Streptosporangium</taxon>
    </lineage>
</organism>
<dbReference type="PRINTS" id="PR00069">
    <property type="entry name" value="ALDKETRDTASE"/>
</dbReference>
<proteinExistence type="predicted"/>
<dbReference type="Pfam" id="PF00248">
    <property type="entry name" value="Aldo_ket_red"/>
    <property type="match status" value="1"/>
</dbReference>
<evidence type="ECO:0000313" key="3">
    <source>
        <dbReference type="EMBL" id="SNT32320.1"/>
    </source>
</evidence>
<evidence type="ECO:0000256" key="1">
    <source>
        <dbReference type="ARBA" id="ARBA00023002"/>
    </source>
</evidence>
<dbReference type="GO" id="GO:0005737">
    <property type="term" value="C:cytoplasm"/>
    <property type="evidence" value="ECO:0007669"/>
    <property type="project" value="TreeGrafter"/>
</dbReference>
<evidence type="ECO:0000313" key="4">
    <source>
        <dbReference type="Proteomes" id="UP000198282"/>
    </source>
</evidence>
<accession>A0A239LPW8</accession>
<dbReference type="RefSeq" id="WP_089210452.1">
    <property type="nucleotide sequence ID" value="NZ_FZOD01000034.1"/>
</dbReference>
<dbReference type="OrthoDB" id="9768793at2"/>
<reference evidence="3 4" key="1">
    <citation type="submission" date="2017-06" db="EMBL/GenBank/DDBJ databases">
        <authorList>
            <person name="Kim H.J."/>
            <person name="Triplett B.A."/>
        </authorList>
    </citation>
    <scope>NUCLEOTIDE SEQUENCE [LARGE SCALE GENOMIC DNA]</scope>
    <source>
        <strain evidence="3 4">CGMCC 4.2132</strain>
    </source>
</reference>
<dbReference type="CDD" id="cd19076">
    <property type="entry name" value="AKR_AKR13A_13D"/>
    <property type="match status" value="1"/>
</dbReference>
<keyword evidence="4" id="KW-1185">Reference proteome</keyword>
<keyword evidence="1" id="KW-0560">Oxidoreductase</keyword>
<gene>
    <name evidence="3" type="ORF">SAMN05216276_103455</name>
</gene>
<dbReference type="InterPro" id="IPR023210">
    <property type="entry name" value="NADP_OxRdtase_dom"/>
</dbReference>
<dbReference type="InterPro" id="IPR050791">
    <property type="entry name" value="Aldo-Keto_reductase"/>
</dbReference>
<dbReference type="GO" id="GO:0016491">
    <property type="term" value="F:oxidoreductase activity"/>
    <property type="evidence" value="ECO:0007669"/>
    <property type="project" value="UniProtKB-KW"/>
</dbReference>
<dbReference type="AlphaFoldDB" id="A0A239LPW8"/>
<evidence type="ECO:0000259" key="2">
    <source>
        <dbReference type="Pfam" id="PF00248"/>
    </source>
</evidence>
<feature type="domain" description="NADP-dependent oxidoreductase" evidence="2">
    <location>
        <begin position="13"/>
        <end position="308"/>
    </location>
</feature>
<name>A0A239LPW8_9ACTN</name>
<dbReference type="InterPro" id="IPR036812">
    <property type="entry name" value="NAD(P)_OxRdtase_dom_sf"/>
</dbReference>
<dbReference type="Proteomes" id="UP000198282">
    <property type="component" value="Unassembled WGS sequence"/>
</dbReference>
<protein>
    <submittedName>
        <fullName evidence="3">Predicted oxidoreductase</fullName>
    </submittedName>
</protein>
<dbReference type="EMBL" id="FZOD01000034">
    <property type="protein sequence ID" value="SNT32320.1"/>
    <property type="molecule type" value="Genomic_DNA"/>
</dbReference>
<sequence>MQHAMLGSLRVSRIGLGAMSMAGTLLSGGGLDDAESIRAIHSALDLGVTHIDTAESYGPYHSEEIVGQALQGRRDQVVLATKFGILSHAKDGTGLFDSSPANIRTAVEGSLRRLRTDRIDLYYQHRVDPNTPIEDTVGTVAELVAEGKVLHIGLSEASPDTIRRAHAVHPIAALQTEYSLWTRDPETELLPLLRELGIGLVPYAPLGHGFLTGQIRTPEEIPDGDWRKTNPRFLGEAFYQNLQLVEDVRNIAAEAGAAPAQIALAWLLAQGEDIAPIPGSRRVARVEENTAADGVILTADQLQRLDNITPATGARHDDFNESTIDR</sequence>
<dbReference type="PANTHER" id="PTHR43625:SF40">
    <property type="entry name" value="ALDO-KETO REDUCTASE YAKC [NADP(+)]"/>
    <property type="match status" value="1"/>
</dbReference>
<dbReference type="Gene3D" id="3.20.20.100">
    <property type="entry name" value="NADP-dependent oxidoreductase domain"/>
    <property type="match status" value="1"/>
</dbReference>
<dbReference type="PANTHER" id="PTHR43625">
    <property type="entry name" value="AFLATOXIN B1 ALDEHYDE REDUCTASE"/>
    <property type="match status" value="1"/>
</dbReference>
<dbReference type="InterPro" id="IPR020471">
    <property type="entry name" value="AKR"/>
</dbReference>
<dbReference type="SUPFAM" id="SSF51430">
    <property type="entry name" value="NAD(P)-linked oxidoreductase"/>
    <property type="match status" value="1"/>
</dbReference>